<comment type="caution">
    <text evidence="2">The sequence shown here is derived from an EMBL/GenBank/DDBJ whole genome shotgun (WGS) entry which is preliminary data.</text>
</comment>
<sequence length="44" mass="4694">GRHFAGCCLVARMVWFAWGLELCAVVVFAEPDVVAGWGTAAGRL</sequence>
<reference evidence="2" key="1">
    <citation type="submission" date="2021-02" db="EMBL/GenBank/DDBJ databases">
        <authorList>
            <person name="Nowell W R."/>
        </authorList>
    </citation>
    <scope>NUCLEOTIDE SEQUENCE</scope>
</reference>
<organism evidence="2 3">
    <name type="scientific">Didymodactylos carnosus</name>
    <dbReference type="NCBI Taxonomy" id="1234261"/>
    <lineage>
        <taxon>Eukaryota</taxon>
        <taxon>Metazoa</taxon>
        <taxon>Spiralia</taxon>
        <taxon>Gnathifera</taxon>
        <taxon>Rotifera</taxon>
        <taxon>Eurotatoria</taxon>
        <taxon>Bdelloidea</taxon>
        <taxon>Philodinida</taxon>
        <taxon>Philodinidae</taxon>
        <taxon>Didymodactylos</taxon>
    </lineage>
</organism>
<proteinExistence type="predicted"/>
<evidence type="ECO:0000313" key="3">
    <source>
        <dbReference type="Proteomes" id="UP000681722"/>
    </source>
</evidence>
<feature type="chain" id="PRO_5035870754" description="NADH dehydrogenase subunit 6" evidence="1">
    <location>
        <begin position="20"/>
        <end position="44"/>
    </location>
</feature>
<keyword evidence="1" id="KW-0732">Signal</keyword>
<gene>
    <name evidence="2" type="ORF">SRO942_LOCUS28251</name>
</gene>
<accession>A0A8S2QAB5</accession>
<name>A0A8S2QAB5_9BILA</name>
<dbReference type="AlphaFoldDB" id="A0A8S2QAB5"/>
<feature type="non-terminal residue" evidence="2">
    <location>
        <position position="1"/>
    </location>
</feature>
<dbReference type="EMBL" id="CAJOBC010030810">
    <property type="protein sequence ID" value="CAF4089226.1"/>
    <property type="molecule type" value="Genomic_DNA"/>
</dbReference>
<evidence type="ECO:0008006" key="4">
    <source>
        <dbReference type="Google" id="ProtNLM"/>
    </source>
</evidence>
<protein>
    <recommendedName>
        <fullName evidence="4">NADH dehydrogenase subunit 6</fullName>
    </recommendedName>
</protein>
<evidence type="ECO:0000256" key="1">
    <source>
        <dbReference type="SAM" id="SignalP"/>
    </source>
</evidence>
<evidence type="ECO:0000313" key="2">
    <source>
        <dbReference type="EMBL" id="CAF4089226.1"/>
    </source>
</evidence>
<dbReference type="Proteomes" id="UP000681722">
    <property type="component" value="Unassembled WGS sequence"/>
</dbReference>
<feature type="signal peptide" evidence="1">
    <location>
        <begin position="1"/>
        <end position="19"/>
    </location>
</feature>